<gene>
    <name evidence="1" type="ORF">ABB37_10137</name>
</gene>
<proteinExistence type="predicted"/>
<dbReference type="RefSeq" id="XP_015651517.1">
    <property type="nucleotide sequence ID" value="XM_015809900.1"/>
</dbReference>
<evidence type="ECO:0000313" key="1">
    <source>
        <dbReference type="EMBL" id="KPA73078.1"/>
    </source>
</evidence>
<sequence length="120" mass="12690">MHDRMPTNTATVVHHPLTDRPSLLATAAPSLHAGRNALRSSHAPRTNNVVCFQRSLSTCAALLVRSSHLCDARAEREAELLVLSLPEVNAHPAARVGFASRSSSVADAEVGARPLPASVV</sequence>
<protein>
    <submittedName>
        <fullName evidence="1">Uncharacterized protein</fullName>
    </submittedName>
</protein>
<dbReference type="VEuPathDB" id="TriTrypDB:LpyrH10_51_0020"/>
<organism evidence="1 2">
    <name type="scientific">Leptomonas pyrrhocoris</name>
    <name type="common">Firebug parasite</name>
    <dbReference type="NCBI Taxonomy" id="157538"/>
    <lineage>
        <taxon>Eukaryota</taxon>
        <taxon>Discoba</taxon>
        <taxon>Euglenozoa</taxon>
        <taxon>Kinetoplastea</taxon>
        <taxon>Metakinetoplastina</taxon>
        <taxon>Trypanosomatida</taxon>
        <taxon>Trypanosomatidae</taxon>
        <taxon>Leishmaniinae</taxon>
        <taxon>Leptomonas</taxon>
    </lineage>
</organism>
<dbReference type="Proteomes" id="UP000037923">
    <property type="component" value="Unassembled WGS sequence"/>
</dbReference>
<name>A0A0N0VCJ8_LEPPY</name>
<reference evidence="1 2" key="1">
    <citation type="submission" date="2015-07" db="EMBL/GenBank/DDBJ databases">
        <title>High-quality genome of monoxenous trypanosomatid Leptomonas pyrrhocoris.</title>
        <authorList>
            <person name="Flegontov P."/>
            <person name="Butenko A."/>
            <person name="Firsov S."/>
            <person name="Vlcek C."/>
            <person name="Logacheva M.D."/>
            <person name="Field M."/>
            <person name="Filatov D."/>
            <person name="Flegontova O."/>
            <person name="Gerasimov E."/>
            <person name="Jackson A.P."/>
            <person name="Kelly S."/>
            <person name="Opperdoes F."/>
            <person name="O'Reilly A."/>
            <person name="Votypka J."/>
            <person name="Yurchenko V."/>
            <person name="Lukes J."/>
        </authorList>
    </citation>
    <scope>NUCLEOTIDE SEQUENCE [LARGE SCALE GENOMIC DNA]</scope>
    <source>
        <strain evidence="1">H10</strain>
    </source>
</reference>
<dbReference type="GeneID" id="26910417"/>
<comment type="caution">
    <text evidence="1">The sequence shown here is derived from an EMBL/GenBank/DDBJ whole genome shotgun (WGS) entry which is preliminary data.</text>
</comment>
<keyword evidence="2" id="KW-1185">Reference proteome</keyword>
<dbReference type="EMBL" id="LGTL01000051">
    <property type="protein sequence ID" value="KPA73078.1"/>
    <property type="molecule type" value="Genomic_DNA"/>
</dbReference>
<dbReference type="AlphaFoldDB" id="A0A0N0VCJ8"/>
<accession>A0A0N0VCJ8</accession>
<evidence type="ECO:0000313" key="2">
    <source>
        <dbReference type="Proteomes" id="UP000037923"/>
    </source>
</evidence>